<evidence type="ECO:0000259" key="4">
    <source>
        <dbReference type="Pfam" id="PF02374"/>
    </source>
</evidence>
<organism evidence="5 6">
    <name type="scientific">Natronospira proteinivora</name>
    <dbReference type="NCBI Taxonomy" id="1807133"/>
    <lineage>
        <taxon>Bacteria</taxon>
        <taxon>Pseudomonadati</taxon>
        <taxon>Pseudomonadota</taxon>
        <taxon>Gammaproteobacteria</taxon>
        <taxon>Natronospirales</taxon>
        <taxon>Natronospiraceae</taxon>
        <taxon>Natronospira</taxon>
    </lineage>
</organism>
<comment type="similarity">
    <text evidence="1">Belongs to the arsA ATPase family.</text>
</comment>
<evidence type="ECO:0000256" key="3">
    <source>
        <dbReference type="ARBA" id="ARBA00066752"/>
    </source>
</evidence>
<reference evidence="5 6" key="1">
    <citation type="submission" date="2022-03" db="EMBL/GenBank/DDBJ databases">
        <title>Genomic Encyclopedia of Type Strains, Phase III (KMG-III): the genomes of soil and plant-associated and newly described type strains.</title>
        <authorList>
            <person name="Whitman W."/>
        </authorList>
    </citation>
    <scope>NUCLEOTIDE SEQUENCE [LARGE SCALE GENOMIC DNA]</scope>
    <source>
        <strain evidence="5 6">BSker1</strain>
    </source>
</reference>
<dbReference type="PANTHER" id="PTHR10803">
    <property type="entry name" value="ARSENICAL PUMP-DRIVING ATPASE ARSENITE-TRANSLOCATING ATPASE"/>
    <property type="match status" value="1"/>
</dbReference>
<dbReference type="EC" id="7.3.2.7" evidence="3"/>
<accession>A0ABT1G4Q2</accession>
<evidence type="ECO:0000256" key="2">
    <source>
        <dbReference type="ARBA" id="ARBA00052296"/>
    </source>
</evidence>
<dbReference type="EMBL" id="JALJYF010000001">
    <property type="protein sequence ID" value="MCP1726279.1"/>
    <property type="molecule type" value="Genomic_DNA"/>
</dbReference>
<dbReference type="PANTHER" id="PTHR10803:SF3">
    <property type="entry name" value="ATPASE GET3"/>
    <property type="match status" value="1"/>
</dbReference>
<protein>
    <recommendedName>
        <fullName evidence="3">arsenite-transporting ATPase</fullName>
        <ecNumber evidence="3">7.3.2.7</ecNumber>
    </recommendedName>
</protein>
<evidence type="ECO:0000313" key="5">
    <source>
        <dbReference type="EMBL" id="MCP1726279.1"/>
    </source>
</evidence>
<sequence>MLLSQRLLFLGGKGGVGKTTLAAALALGLAEQGERVLLLSTDPAHSLSDLLDRPLSDRATRVADGLYARELDPEQARDAYLDQVRANIRQFTQPEFLQEAERQITLAGQHPGVMESALFEALCRSMDELDQWDRVIVDTAPTGHTLHLLGLPESMSAWTRALMQRQGGNRQADPQVTARWEKARAVMEARQALFERVRDRLQDAETTVFLLVVNDDRLSVLEGARARKSLTEAGVSVPLCLVNRSEADWPASAPAIESRLGGLPLYGFTRQSVYPQGLSGLRPLADIFSRQGLI</sequence>
<proteinExistence type="inferred from homology"/>
<name>A0ABT1G4Q2_9GAMM</name>
<dbReference type="Proteomes" id="UP001523550">
    <property type="component" value="Unassembled WGS sequence"/>
</dbReference>
<dbReference type="SUPFAM" id="SSF52540">
    <property type="entry name" value="P-loop containing nucleoside triphosphate hydrolases"/>
    <property type="match status" value="1"/>
</dbReference>
<gene>
    <name evidence="5" type="ORF">J2T60_000244</name>
</gene>
<keyword evidence="6" id="KW-1185">Reference proteome</keyword>
<dbReference type="Pfam" id="PF02374">
    <property type="entry name" value="ArsA_ATPase"/>
    <property type="match status" value="1"/>
</dbReference>
<dbReference type="Gene3D" id="3.40.50.300">
    <property type="entry name" value="P-loop containing nucleotide triphosphate hydrolases"/>
    <property type="match status" value="1"/>
</dbReference>
<feature type="domain" description="ArsA/GET3 Anion-transporting ATPase-like" evidence="4">
    <location>
        <begin position="6"/>
        <end position="245"/>
    </location>
</feature>
<dbReference type="NCBIfam" id="TIGR00345">
    <property type="entry name" value="GET3_arsA_TRC40"/>
    <property type="match status" value="1"/>
</dbReference>
<comment type="catalytic activity">
    <reaction evidence="2">
        <text>arsenite(in) + ATP + H2O = arsenite(out) + ADP + phosphate + H(+)</text>
        <dbReference type="Rhea" id="RHEA:11348"/>
        <dbReference type="ChEBI" id="CHEBI:15377"/>
        <dbReference type="ChEBI" id="CHEBI:15378"/>
        <dbReference type="ChEBI" id="CHEBI:29242"/>
        <dbReference type="ChEBI" id="CHEBI:30616"/>
        <dbReference type="ChEBI" id="CHEBI:43474"/>
        <dbReference type="ChEBI" id="CHEBI:456216"/>
        <dbReference type="EC" id="7.3.2.7"/>
    </reaction>
</comment>
<dbReference type="RefSeq" id="WP_253444303.1">
    <property type="nucleotide sequence ID" value="NZ_JALJYF010000001.1"/>
</dbReference>
<dbReference type="InterPro" id="IPR025723">
    <property type="entry name" value="ArsA/GET3_ATPase-like"/>
</dbReference>
<evidence type="ECO:0000256" key="1">
    <source>
        <dbReference type="ARBA" id="ARBA00011040"/>
    </source>
</evidence>
<dbReference type="InterPro" id="IPR016300">
    <property type="entry name" value="ATPase_ArsA/GET3"/>
</dbReference>
<dbReference type="InterPro" id="IPR027417">
    <property type="entry name" value="P-loop_NTPase"/>
</dbReference>
<dbReference type="CDD" id="cd02035">
    <property type="entry name" value="ArsA"/>
    <property type="match status" value="1"/>
</dbReference>
<comment type="caution">
    <text evidence="5">The sequence shown here is derived from an EMBL/GenBank/DDBJ whole genome shotgun (WGS) entry which is preliminary data.</text>
</comment>
<evidence type="ECO:0000313" key="6">
    <source>
        <dbReference type="Proteomes" id="UP001523550"/>
    </source>
</evidence>